<protein>
    <recommendedName>
        <fullName evidence="5">Porin</fullName>
    </recommendedName>
</protein>
<evidence type="ECO:0000256" key="1">
    <source>
        <dbReference type="SAM" id="Coils"/>
    </source>
</evidence>
<organism evidence="3 4">
    <name type="scientific">Gluconacetobacter diazotrophicus</name>
    <name type="common">Acetobacter diazotrophicus</name>
    <dbReference type="NCBI Taxonomy" id="33996"/>
    <lineage>
        <taxon>Bacteria</taxon>
        <taxon>Pseudomonadati</taxon>
        <taxon>Pseudomonadota</taxon>
        <taxon>Alphaproteobacteria</taxon>
        <taxon>Acetobacterales</taxon>
        <taxon>Acetobacteraceae</taxon>
        <taxon>Gluconacetobacter</taxon>
    </lineage>
</organism>
<keyword evidence="1" id="KW-0175">Coiled coil</keyword>
<comment type="caution">
    <text evidence="3">The sequence shown here is derived from an EMBL/GenBank/DDBJ whole genome shotgun (WGS) entry which is preliminary data.</text>
</comment>
<evidence type="ECO:0000313" key="3">
    <source>
        <dbReference type="EMBL" id="MBB2158355.1"/>
    </source>
</evidence>
<feature type="coiled-coil region" evidence="1">
    <location>
        <begin position="34"/>
        <end position="79"/>
    </location>
</feature>
<keyword evidence="2" id="KW-0732">Signal</keyword>
<evidence type="ECO:0000256" key="2">
    <source>
        <dbReference type="SAM" id="SignalP"/>
    </source>
</evidence>
<feature type="signal peptide" evidence="2">
    <location>
        <begin position="1"/>
        <end position="20"/>
    </location>
</feature>
<evidence type="ECO:0008006" key="5">
    <source>
        <dbReference type="Google" id="ProtNLM"/>
    </source>
</evidence>
<dbReference type="EMBL" id="JABEQG010000077">
    <property type="protein sequence ID" value="MBB2158355.1"/>
    <property type="molecule type" value="Genomic_DNA"/>
</dbReference>
<feature type="chain" id="PRO_5041181737" description="Porin" evidence="2">
    <location>
        <begin position="21"/>
        <end position="585"/>
    </location>
</feature>
<accession>A0A7W4NPQ3</accession>
<gene>
    <name evidence="3" type="ORF">HLH33_19020</name>
</gene>
<dbReference type="AlphaFoldDB" id="A0A7W4NPQ3"/>
<sequence length="585" mass="63225">MPVFKPKKSILLLTSALVWAQCLPGKSAHAETSIDVMEKQIRLLQVQLKEMKSQQAQHAREVQEARDAARQARIEAESNPYAMRREYVGGAQGLATPRYVGGAQGQATYVSGVQGLSASQSPAPQINNTPYGQITGMPVARSSSQAPLRKGQFAIGGVTITLGGFFEMAGIFRSRNEASDISSNFATIPWLNSPNAHMNEYHQTERQSRLSVLVQGDLNSHLHASGYSEVDFQGSGTASNSRQSNSYVLRARVVYGELQDTENDWYVAGGQMWSLATMFKHGMDERNENIPLVIDAQYLPGFTWTRNTGVRAVKGFNHGEYHIGLSLENPQSVWGGTNYAPPGSTVTVNTAGGQVNNATTTYSDDVAPDIILKGAADPKFGHFEALGMMRFLHDRVSYLGHGQSHVVVAGGGGGAMLIPIIKHKLDFQASGLVGNGIGRYGTSNLADATTNRFGAPVALPEAQVLAGLVGHPIKSMDVYAYGGMEDILGGRSFNVGNKAYGYGNPALIATGCQTEMASNCTATNIKRVTQGTVGFWWRYLHGDYGTMQFGMQYSYTNVRAFAGVGGTAHTDDNMVFLSMRYMPFQ</sequence>
<dbReference type="Proteomes" id="UP000550787">
    <property type="component" value="Unassembled WGS sequence"/>
</dbReference>
<evidence type="ECO:0000313" key="4">
    <source>
        <dbReference type="Proteomes" id="UP000550787"/>
    </source>
</evidence>
<reference evidence="3 4" key="1">
    <citation type="submission" date="2020-04" db="EMBL/GenBank/DDBJ databases">
        <title>Description of novel Gluconacetobacter.</title>
        <authorList>
            <person name="Sombolestani A."/>
        </authorList>
    </citation>
    <scope>NUCLEOTIDE SEQUENCE [LARGE SCALE GENOMIC DNA]</scope>
    <source>
        <strain evidence="3 4">LMG 7603</strain>
    </source>
</reference>
<name>A0A7W4NPQ3_GLUDI</name>
<proteinExistence type="predicted"/>